<dbReference type="InterPro" id="IPR000866">
    <property type="entry name" value="AhpC/TSA"/>
</dbReference>
<dbReference type="CDD" id="cd02966">
    <property type="entry name" value="TlpA_like_family"/>
    <property type="match status" value="1"/>
</dbReference>
<dbReference type="InterPro" id="IPR036249">
    <property type="entry name" value="Thioredoxin-like_sf"/>
</dbReference>
<dbReference type="SUPFAM" id="SSF52833">
    <property type="entry name" value="Thioredoxin-like"/>
    <property type="match status" value="1"/>
</dbReference>
<keyword evidence="5" id="KW-1185">Reference proteome</keyword>
<evidence type="ECO:0000313" key="4">
    <source>
        <dbReference type="EMBL" id="RXK82933.1"/>
    </source>
</evidence>
<dbReference type="RefSeq" id="WP_129003745.1">
    <property type="nucleotide sequence ID" value="NZ_SDHZ01000002.1"/>
</dbReference>
<feature type="domain" description="Thioredoxin" evidence="3">
    <location>
        <begin position="21"/>
        <end position="165"/>
    </location>
</feature>
<dbReference type="AlphaFoldDB" id="A0A4Q1D525"/>
<evidence type="ECO:0000259" key="3">
    <source>
        <dbReference type="PROSITE" id="PS51352"/>
    </source>
</evidence>
<dbReference type="EMBL" id="SDHZ01000002">
    <property type="protein sequence ID" value="RXK82933.1"/>
    <property type="molecule type" value="Genomic_DNA"/>
</dbReference>
<dbReference type="GO" id="GO:0016209">
    <property type="term" value="F:antioxidant activity"/>
    <property type="evidence" value="ECO:0007669"/>
    <property type="project" value="InterPro"/>
</dbReference>
<protein>
    <submittedName>
        <fullName evidence="4">TlpA family protein disulfide reductase</fullName>
    </submittedName>
</protein>
<gene>
    <name evidence="4" type="ORF">ESB13_12455</name>
</gene>
<dbReference type="GO" id="GO:0016491">
    <property type="term" value="F:oxidoreductase activity"/>
    <property type="evidence" value="ECO:0007669"/>
    <property type="project" value="InterPro"/>
</dbReference>
<evidence type="ECO:0000256" key="1">
    <source>
        <dbReference type="ARBA" id="ARBA00023284"/>
    </source>
</evidence>
<dbReference type="OrthoDB" id="9815205at2"/>
<dbReference type="Pfam" id="PF00578">
    <property type="entry name" value="AhpC-TSA"/>
    <property type="match status" value="1"/>
</dbReference>
<feature type="signal peptide" evidence="2">
    <location>
        <begin position="1"/>
        <end position="23"/>
    </location>
</feature>
<dbReference type="InterPro" id="IPR013766">
    <property type="entry name" value="Thioredoxin_domain"/>
</dbReference>
<dbReference type="PANTHER" id="PTHR42852">
    <property type="entry name" value="THIOL:DISULFIDE INTERCHANGE PROTEIN DSBE"/>
    <property type="match status" value="1"/>
</dbReference>
<accession>A0A4Q1D525</accession>
<keyword evidence="2" id="KW-0732">Signal</keyword>
<organism evidence="4 5">
    <name type="scientific">Filimonas effusa</name>
    <dbReference type="NCBI Taxonomy" id="2508721"/>
    <lineage>
        <taxon>Bacteria</taxon>
        <taxon>Pseudomonadati</taxon>
        <taxon>Bacteroidota</taxon>
        <taxon>Chitinophagia</taxon>
        <taxon>Chitinophagales</taxon>
        <taxon>Chitinophagaceae</taxon>
        <taxon>Filimonas</taxon>
    </lineage>
</organism>
<keyword evidence="1" id="KW-0676">Redox-active center</keyword>
<proteinExistence type="predicted"/>
<evidence type="ECO:0000256" key="2">
    <source>
        <dbReference type="SAM" id="SignalP"/>
    </source>
</evidence>
<evidence type="ECO:0000313" key="5">
    <source>
        <dbReference type="Proteomes" id="UP000290545"/>
    </source>
</evidence>
<comment type="caution">
    <text evidence="4">The sequence shown here is derived from an EMBL/GenBank/DDBJ whole genome shotgun (WGS) entry which is preliminary data.</text>
</comment>
<dbReference type="InterPro" id="IPR050553">
    <property type="entry name" value="Thioredoxin_ResA/DsbE_sf"/>
</dbReference>
<dbReference type="PROSITE" id="PS00194">
    <property type="entry name" value="THIOREDOXIN_1"/>
    <property type="match status" value="1"/>
</dbReference>
<dbReference type="Gene3D" id="3.40.30.10">
    <property type="entry name" value="Glutaredoxin"/>
    <property type="match status" value="1"/>
</dbReference>
<reference evidence="4 5" key="1">
    <citation type="submission" date="2019-01" db="EMBL/GenBank/DDBJ databases">
        <title>Filimonas sp. strain TTM-71.</title>
        <authorList>
            <person name="Chen W.-M."/>
        </authorList>
    </citation>
    <scope>NUCLEOTIDE SEQUENCE [LARGE SCALE GENOMIC DNA]</scope>
    <source>
        <strain evidence="4 5">TTM-71</strain>
    </source>
</reference>
<sequence>MILKKILGLTVAACLLNIATSYGQENFPAVAIKSTSGRSVDFAKLIGDTKDTAIIVSFWATWCVPCVTELDNISDLYKEWQAKLPFKFLAISIDDARTSQRVKPFVTGKGWPFEIYLDVNHDLKRAFNINDVPYTLVIKNNKVVYQHVGYVAGNEEELFEKIKAL</sequence>
<name>A0A4Q1D525_9BACT</name>
<dbReference type="PROSITE" id="PS51352">
    <property type="entry name" value="THIOREDOXIN_2"/>
    <property type="match status" value="1"/>
</dbReference>
<dbReference type="Proteomes" id="UP000290545">
    <property type="component" value="Unassembled WGS sequence"/>
</dbReference>
<dbReference type="PANTHER" id="PTHR42852:SF13">
    <property type="entry name" value="PROTEIN DIPZ"/>
    <property type="match status" value="1"/>
</dbReference>
<dbReference type="InterPro" id="IPR017937">
    <property type="entry name" value="Thioredoxin_CS"/>
</dbReference>
<feature type="chain" id="PRO_5020736061" evidence="2">
    <location>
        <begin position="24"/>
        <end position="165"/>
    </location>
</feature>